<feature type="compositionally biased region" description="Polar residues" evidence="1">
    <location>
        <begin position="146"/>
        <end position="175"/>
    </location>
</feature>
<protein>
    <submittedName>
        <fullName evidence="2">Uncharacterized protein</fullName>
    </submittedName>
</protein>
<sequence>MDDEQKQNQRKKRKHDTEANVHQPNIAQITEGFQQQHAALPEESSAAATQNVAANNSPAMAPSYGPNTVVPIQNANLINNTRNRMILNSSATYVGQLVRQCHGIRIPQLPRLPRPTNNNQLMLNVVARHFRERVMQGIGINIPEEQSASNSWVQGQSSTSSDADTDLQTEPTSDAPTDDSSRPIEPNTSDEGLYS</sequence>
<proteinExistence type="predicted"/>
<dbReference type="Gramene" id="OIS99234">
    <property type="protein sequence ID" value="OIS99234"/>
    <property type="gene ID" value="A4A49_29682"/>
</dbReference>
<keyword evidence="3" id="KW-1185">Reference proteome</keyword>
<dbReference type="EMBL" id="MJEQ01037190">
    <property type="protein sequence ID" value="OIS99234.1"/>
    <property type="molecule type" value="Genomic_DNA"/>
</dbReference>
<accession>A0A1J6IK19</accession>
<dbReference type="AlphaFoldDB" id="A0A1J6IK19"/>
<dbReference type="Proteomes" id="UP000187609">
    <property type="component" value="Unassembled WGS sequence"/>
</dbReference>
<feature type="compositionally biased region" description="Polar residues" evidence="1">
    <location>
        <begin position="186"/>
        <end position="195"/>
    </location>
</feature>
<evidence type="ECO:0000313" key="2">
    <source>
        <dbReference type="EMBL" id="OIS99234.1"/>
    </source>
</evidence>
<feature type="region of interest" description="Disordered" evidence="1">
    <location>
        <begin position="1"/>
        <end position="24"/>
    </location>
</feature>
<organism evidence="2 3">
    <name type="scientific">Nicotiana attenuata</name>
    <name type="common">Coyote tobacco</name>
    <dbReference type="NCBI Taxonomy" id="49451"/>
    <lineage>
        <taxon>Eukaryota</taxon>
        <taxon>Viridiplantae</taxon>
        <taxon>Streptophyta</taxon>
        <taxon>Embryophyta</taxon>
        <taxon>Tracheophyta</taxon>
        <taxon>Spermatophyta</taxon>
        <taxon>Magnoliopsida</taxon>
        <taxon>eudicotyledons</taxon>
        <taxon>Gunneridae</taxon>
        <taxon>Pentapetalae</taxon>
        <taxon>asterids</taxon>
        <taxon>lamiids</taxon>
        <taxon>Solanales</taxon>
        <taxon>Solanaceae</taxon>
        <taxon>Nicotianoideae</taxon>
        <taxon>Nicotianeae</taxon>
        <taxon>Nicotiana</taxon>
    </lineage>
</organism>
<reference evidence="2" key="1">
    <citation type="submission" date="2016-11" db="EMBL/GenBank/DDBJ databases">
        <title>The genome of Nicotiana attenuata.</title>
        <authorList>
            <person name="Xu S."/>
            <person name="Brockmoeller T."/>
            <person name="Gaquerel E."/>
            <person name="Navarro A."/>
            <person name="Kuhl H."/>
            <person name="Gase K."/>
            <person name="Ling Z."/>
            <person name="Zhou W."/>
            <person name="Kreitzer C."/>
            <person name="Stanke M."/>
            <person name="Tang H."/>
            <person name="Lyons E."/>
            <person name="Pandey P."/>
            <person name="Pandey S.P."/>
            <person name="Timmermann B."/>
            <person name="Baldwin I.T."/>
        </authorList>
    </citation>
    <scope>NUCLEOTIDE SEQUENCE [LARGE SCALE GENOMIC DNA]</scope>
    <source>
        <strain evidence="2">UT</strain>
    </source>
</reference>
<evidence type="ECO:0000313" key="3">
    <source>
        <dbReference type="Proteomes" id="UP000187609"/>
    </source>
</evidence>
<feature type="region of interest" description="Disordered" evidence="1">
    <location>
        <begin position="146"/>
        <end position="195"/>
    </location>
</feature>
<comment type="caution">
    <text evidence="2">The sequence shown here is derived from an EMBL/GenBank/DDBJ whole genome shotgun (WGS) entry which is preliminary data.</text>
</comment>
<evidence type="ECO:0000256" key="1">
    <source>
        <dbReference type="SAM" id="MobiDB-lite"/>
    </source>
</evidence>
<name>A0A1J6IK19_NICAT</name>
<gene>
    <name evidence="2" type="ORF">A4A49_29682</name>
</gene>